<dbReference type="Gene3D" id="3.30.70.1290">
    <property type="entry name" value="Transposase IS200-like"/>
    <property type="match status" value="1"/>
</dbReference>
<dbReference type="STRING" id="1618446.UV61_C0017G0016"/>
<dbReference type="SUPFAM" id="SSF143422">
    <property type="entry name" value="Transposase IS200-like"/>
    <property type="match status" value="1"/>
</dbReference>
<organism evidence="2 3">
    <name type="scientific">Candidatus Gottesmanbacteria bacterium GW2011_GWB1_43_11</name>
    <dbReference type="NCBI Taxonomy" id="1618446"/>
    <lineage>
        <taxon>Bacteria</taxon>
        <taxon>Candidatus Gottesmaniibacteriota</taxon>
    </lineage>
</organism>
<accession>A0A0G1CI67</accession>
<dbReference type="AlphaFoldDB" id="A0A0G1CI67"/>
<dbReference type="PANTHER" id="PTHR34322">
    <property type="entry name" value="TRANSPOSASE, Y1_TNP DOMAIN-CONTAINING"/>
    <property type="match status" value="1"/>
</dbReference>
<evidence type="ECO:0000259" key="1">
    <source>
        <dbReference type="SMART" id="SM01321"/>
    </source>
</evidence>
<name>A0A0G1CI67_9BACT</name>
<sequence>MPRIARITYPQGFYHIYNRGLNKEPIFQETRDYLRLLHTLSELVQFNEWTIYAYCLMPNHYHLLVEEKQVPIAKLVNRLFTSYSQFYNRKYDRVGPLFQDRFKSKIIQKDTYFLEVSRYIHCNPVKAGLAASPESYPYSSMGEYLGIRSPSIIKLERVEKLLENTTFGMVKYRQFVNAGVTMNLEEFDPFLSKKDVFGSTVFNTHRKIKIRKKRLL</sequence>
<dbReference type="InterPro" id="IPR002686">
    <property type="entry name" value="Transposase_17"/>
</dbReference>
<dbReference type="EMBL" id="LCFD01000017">
    <property type="protein sequence ID" value="KKS85505.1"/>
    <property type="molecule type" value="Genomic_DNA"/>
</dbReference>
<dbReference type="Proteomes" id="UP000034050">
    <property type="component" value="Unassembled WGS sequence"/>
</dbReference>
<dbReference type="NCBIfam" id="NF047646">
    <property type="entry name" value="REP_Tyr_transpos"/>
    <property type="match status" value="1"/>
</dbReference>
<dbReference type="Pfam" id="PF01797">
    <property type="entry name" value="Y1_Tnp"/>
    <property type="match status" value="1"/>
</dbReference>
<dbReference type="PATRIC" id="fig|1618446.3.peg.1325"/>
<dbReference type="PANTHER" id="PTHR34322:SF2">
    <property type="entry name" value="TRANSPOSASE IS200-LIKE DOMAIN-CONTAINING PROTEIN"/>
    <property type="match status" value="1"/>
</dbReference>
<protein>
    <submittedName>
        <fullName evidence="2">Transposase-like protein</fullName>
    </submittedName>
</protein>
<dbReference type="InterPro" id="IPR036515">
    <property type="entry name" value="Transposase_17_sf"/>
</dbReference>
<dbReference type="GO" id="GO:0006313">
    <property type="term" value="P:DNA transposition"/>
    <property type="evidence" value="ECO:0007669"/>
    <property type="project" value="InterPro"/>
</dbReference>
<gene>
    <name evidence="2" type="ORF">UV61_C0017G0016</name>
</gene>
<reference evidence="2 3" key="1">
    <citation type="journal article" date="2015" name="Nature">
        <title>rRNA introns, odd ribosomes, and small enigmatic genomes across a large radiation of phyla.</title>
        <authorList>
            <person name="Brown C.T."/>
            <person name="Hug L.A."/>
            <person name="Thomas B.C."/>
            <person name="Sharon I."/>
            <person name="Castelle C.J."/>
            <person name="Singh A."/>
            <person name="Wilkins M.J."/>
            <person name="Williams K.H."/>
            <person name="Banfield J.F."/>
        </authorList>
    </citation>
    <scope>NUCLEOTIDE SEQUENCE [LARGE SCALE GENOMIC DNA]</scope>
</reference>
<feature type="domain" description="Transposase IS200-like" evidence="1">
    <location>
        <begin position="9"/>
        <end position="123"/>
    </location>
</feature>
<evidence type="ECO:0000313" key="2">
    <source>
        <dbReference type="EMBL" id="KKS85505.1"/>
    </source>
</evidence>
<dbReference type="SMART" id="SM01321">
    <property type="entry name" value="Y1_Tnp"/>
    <property type="match status" value="1"/>
</dbReference>
<dbReference type="GO" id="GO:0003677">
    <property type="term" value="F:DNA binding"/>
    <property type="evidence" value="ECO:0007669"/>
    <property type="project" value="InterPro"/>
</dbReference>
<comment type="caution">
    <text evidence="2">The sequence shown here is derived from an EMBL/GenBank/DDBJ whole genome shotgun (WGS) entry which is preliminary data.</text>
</comment>
<proteinExistence type="predicted"/>
<dbReference type="GO" id="GO:0004803">
    <property type="term" value="F:transposase activity"/>
    <property type="evidence" value="ECO:0007669"/>
    <property type="project" value="InterPro"/>
</dbReference>
<evidence type="ECO:0000313" key="3">
    <source>
        <dbReference type="Proteomes" id="UP000034050"/>
    </source>
</evidence>